<evidence type="ECO:0000256" key="2">
    <source>
        <dbReference type="ARBA" id="ARBA00006577"/>
    </source>
</evidence>
<dbReference type="Pfam" id="PF00254">
    <property type="entry name" value="FKBP_C"/>
    <property type="match status" value="1"/>
</dbReference>
<dbReference type="Gene3D" id="3.10.50.40">
    <property type="match status" value="1"/>
</dbReference>
<dbReference type="InterPro" id="IPR046357">
    <property type="entry name" value="PPIase_dom_sf"/>
</dbReference>
<evidence type="ECO:0000259" key="9">
    <source>
        <dbReference type="PROSITE" id="PS50059"/>
    </source>
</evidence>
<dbReference type="PATRIC" id="fig|582680.6.peg.3932"/>
<gene>
    <name evidence="10" type="primary">fkbP_2</name>
    <name evidence="10" type="ORF">RS86_03845</name>
</gene>
<dbReference type="PROSITE" id="PS50059">
    <property type="entry name" value="FKBP_PPIASE"/>
    <property type="match status" value="1"/>
</dbReference>
<feature type="region of interest" description="Disordered" evidence="7">
    <location>
        <begin position="27"/>
        <end position="53"/>
    </location>
</feature>
<dbReference type="PANTHER" id="PTHR43811">
    <property type="entry name" value="FKBP-TYPE PEPTIDYL-PROLYL CIS-TRANS ISOMERASE FKPA"/>
    <property type="match status" value="1"/>
</dbReference>
<accession>A0A0F0LF38</accession>
<keyword evidence="5 6" id="KW-0413">Isomerase</keyword>
<comment type="similarity">
    <text evidence="2">Belongs to the FKBP-type PPIase family.</text>
</comment>
<keyword evidence="8" id="KW-0732">Signal</keyword>
<dbReference type="PROSITE" id="PS51257">
    <property type="entry name" value="PROKAR_LIPOPROTEIN"/>
    <property type="match status" value="1"/>
</dbReference>
<evidence type="ECO:0000256" key="6">
    <source>
        <dbReference type="PROSITE-ProRule" id="PRU00277"/>
    </source>
</evidence>
<feature type="domain" description="PPIase FKBP-type" evidence="9">
    <location>
        <begin position="229"/>
        <end position="315"/>
    </location>
</feature>
<dbReference type="PANTHER" id="PTHR43811:SF23">
    <property type="entry name" value="FKBP-TYPE 22 KDA PEPTIDYL-PROLYL CIS-TRANS ISOMERASE"/>
    <property type="match status" value="1"/>
</dbReference>
<feature type="signal peptide" evidence="8">
    <location>
        <begin position="1"/>
        <end position="25"/>
    </location>
</feature>
<comment type="caution">
    <text evidence="10">The sequence shown here is derived from an EMBL/GenBank/DDBJ whole genome shotgun (WGS) entry which is preliminary data.</text>
</comment>
<dbReference type="EMBL" id="JYIX01000040">
    <property type="protein sequence ID" value="KJL30900.1"/>
    <property type="molecule type" value="Genomic_DNA"/>
</dbReference>
<feature type="compositionally biased region" description="Low complexity" evidence="7">
    <location>
        <begin position="27"/>
        <end position="39"/>
    </location>
</feature>
<evidence type="ECO:0000256" key="8">
    <source>
        <dbReference type="SAM" id="SignalP"/>
    </source>
</evidence>
<evidence type="ECO:0000313" key="11">
    <source>
        <dbReference type="Proteomes" id="UP000033740"/>
    </source>
</evidence>
<dbReference type="AlphaFoldDB" id="A0A0F0LF38"/>
<feature type="chain" id="PRO_5002445116" description="peptidylprolyl isomerase" evidence="8">
    <location>
        <begin position="26"/>
        <end position="322"/>
    </location>
</feature>
<evidence type="ECO:0000313" key="10">
    <source>
        <dbReference type="EMBL" id="KJL30900.1"/>
    </source>
</evidence>
<name>A0A0F0LF38_9MICO</name>
<dbReference type="SUPFAM" id="SSF54534">
    <property type="entry name" value="FKBP-like"/>
    <property type="match status" value="2"/>
</dbReference>
<evidence type="ECO:0000256" key="4">
    <source>
        <dbReference type="ARBA" id="ARBA00023110"/>
    </source>
</evidence>
<evidence type="ECO:0000256" key="5">
    <source>
        <dbReference type="ARBA" id="ARBA00023235"/>
    </source>
</evidence>
<sequence>MRIRLAAALSAVAATALLISGCAGAGNPSASPSPSASSSCLLDAKPGKTSDAVKVEGEGKDLKVTVPSGTDVDAAASVERTIVKKGDGEEVKSGDLVSAQYRIVNAADNTVLDSSARQADDQLPVLLDPQQQSLFVVALGCQPLGSSVVMAVPGKMFGDGGKAVVVYAQSIKKLPTVATGKDVAPVDGMPGVKLAKDGAPEITIPKADPPTETKIAQLKQGDGPTVASGDQAIVQYRGVTWADGKEFDSSWKRGTPAQFPTTGVVAGFKKALEGQKVGSQVLVVIPPADGYGAQASGSIPANSTLVFVIDILGTVPAATPAQ</sequence>
<keyword evidence="4 6" id="KW-0697">Rotamase</keyword>
<comment type="catalytic activity">
    <reaction evidence="1 6">
        <text>[protein]-peptidylproline (omega=180) = [protein]-peptidylproline (omega=0)</text>
        <dbReference type="Rhea" id="RHEA:16237"/>
        <dbReference type="Rhea" id="RHEA-COMP:10747"/>
        <dbReference type="Rhea" id="RHEA-COMP:10748"/>
        <dbReference type="ChEBI" id="CHEBI:83833"/>
        <dbReference type="ChEBI" id="CHEBI:83834"/>
        <dbReference type="EC" id="5.2.1.8"/>
    </reaction>
</comment>
<evidence type="ECO:0000256" key="7">
    <source>
        <dbReference type="SAM" id="MobiDB-lite"/>
    </source>
</evidence>
<keyword evidence="11" id="KW-1185">Reference proteome</keyword>
<reference evidence="10 11" key="1">
    <citation type="submission" date="2015-02" db="EMBL/GenBank/DDBJ databases">
        <title>Draft genome sequences of ten Microbacterium spp. with emphasis on heavy metal contaminated environments.</title>
        <authorList>
            <person name="Corretto E."/>
        </authorList>
    </citation>
    <scope>NUCLEOTIDE SEQUENCE [LARGE SCALE GENOMIC DNA]</scope>
    <source>
        <strain evidence="10 11">ARN176</strain>
    </source>
</reference>
<evidence type="ECO:0000256" key="3">
    <source>
        <dbReference type="ARBA" id="ARBA00013194"/>
    </source>
</evidence>
<dbReference type="Proteomes" id="UP000033740">
    <property type="component" value="Unassembled WGS sequence"/>
</dbReference>
<dbReference type="EC" id="5.2.1.8" evidence="3 6"/>
<dbReference type="RefSeq" id="WP_045273858.1">
    <property type="nucleotide sequence ID" value="NZ_JYIX01000040.1"/>
</dbReference>
<evidence type="ECO:0000256" key="1">
    <source>
        <dbReference type="ARBA" id="ARBA00000971"/>
    </source>
</evidence>
<dbReference type="InterPro" id="IPR001179">
    <property type="entry name" value="PPIase_FKBP_dom"/>
</dbReference>
<dbReference type="STRING" id="582680.RS86_03845"/>
<organism evidence="10 11">
    <name type="scientific">Microbacterium azadirachtae</name>
    <dbReference type="NCBI Taxonomy" id="582680"/>
    <lineage>
        <taxon>Bacteria</taxon>
        <taxon>Bacillati</taxon>
        <taxon>Actinomycetota</taxon>
        <taxon>Actinomycetes</taxon>
        <taxon>Micrococcales</taxon>
        <taxon>Microbacteriaceae</taxon>
        <taxon>Microbacterium</taxon>
    </lineage>
</organism>
<proteinExistence type="inferred from homology"/>
<protein>
    <recommendedName>
        <fullName evidence="3 6">peptidylprolyl isomerase</fullName>
        <ecNumber evidence="3 6">5.2.1.8</ecNumber>
    </recommendedName>
</protein>
<dbReference type="GO" id="GO:0003755">
    <property type="term" value="F:peptidyl-prolyl cis-trans isomerase activity"/>
    <property type="evidence" value="ECO:0007669"/>
    <property type="project" value="UniProtKB-KW"/>
</dbReference>